<dbReference type="InterPro" id="IPR016195">
    <property type="entry name" value="Pol/histidinol_Pase-like"/>
</dbReference>
<dbReference type="Gene3D" id="1.10.150.650">
    <property type="match status" value="1"/>
</dbReference>
<dbReference type="EMBL" id="VBAP01000091">
    <property type="protein sequence ID" value="TMI72225.1"/>
    <property type="molecule type" value="Genomic_DNA"/>
</dbReference>
<name>A0A537ILQ0_9BACT</name>
<dbReference type="AlphaFoldDB" id="A0A537ILQ0"/>
<dbReference type="GO" id="GO:0035312">
    <property type="term" value="F:5'-3' DNA exonuclease activity"/>
    <property type="evidence" value="ECO:0007669"/>
    <property type="project" value="TreeGrafter"/>
</dbReference>
<evidence type="ECO:0000313" key="4">
    <source>
        <dbReference type="Proteomes" id="UP000318834"/>
    </source>
</evidence>
<dbReference type="PANTHER" id="PTHR42924:SF3">
    <property type="entry name" value="POLYMERASE_HISTIDINOL PHOSPHATASE N-TERMINAL DOMAIN-CONTAINING PROTEIN"/>
    <property type="match status" value="1"/>
</dbReference>
<evidence type="ECO:0000313" key="3">
    <source>
        <dbReference type="EMBL" id="TMI72225.1"/>
    </source>
</evidence>
<feature type="compositionally biased region" description="Polar residues" evidence="1">
    <location>
        <begin position="276"/>
        <end position="288"/>
    </location>
</feature>
<dbReference type="InterPro" id="IPR004013">
    <property type="entry name" value="PHP_dom"/>
</dbReference>
<comment type="caution">
    <text evidence="3">The sequence shown here is derived from an EMBL/GenBank/DDBJ whole genome shotgun (WGS) entry which is preliminary data.</text>
</comment>
<accession>A0A537ILQ0</accession>
<dbReference type="Proteomes" id="UP000318834">
    <property type="component" value="Unassembled WGS sequence"/>
</dbReference>
<evidence type="ECO:0000259" key="2">
    <source>
        <dbReference type="SMART" id="SM00481"/>
    </source>
</evidence>
<gene>
    <name evidence="3" type="ORF">E6H05_11415</name>
</gene>
<feature type="region of interest" description="Disordered" evidence="1">
    <location>
        <begin position="267"/>
        <end position="288"/>
    </location>
</feature>
<sequence length="288" mass="31092">MRIDLHTHTTASDGLLAPEPLVALAHDAGVGVLAVADHDSTDSVDPAITAGARVGMEVIPAVEINTDVHESEIHILGYYVDHHQPWFQEFLGRLRDGRLNRAAKMVEKLNAMGIRLDFARVRALAQGAVGRPHVARALVEAGVVSSTEEAFEKYLGRNGPAYVERMKVSPPEAVQVILRTGGIPVLAHPGWGVKDEMIPALAATGLEGLEVYYPDHTPAMVARYLEIAQRLKLLVTGGTDFHGGDLATKVPPGSQYVPVGCVKRLHAQHEQKQKNSRAQNAAGRTQNT</sequence>
<dbReference type="CDD" id="cd07438">
    <property type="entry name" value="PHP_HisPPase_AMP"/>
    <property type="match status" value="1"/>
</dbReference>
<reference evidence="3 4" key="1">
    <citation type="journal article" date="2019" name="Nat. Microbiol.">
        <title>Mediterranean grassland soil C-N compound turnover is dependent on rainfall and depth, and is mediated by genomically divergent microorganisms.</title>
        <authorList>
            <person name="Diamond S."/>
            <person name="Andeer P.F."/>
            <person name="Li Z."/>
            <person name="Crits-Christoph A."/>
            <person name="Burstein D."/>
            <person name="Anantharaman K."/>
            <person name="Lane K.R."/>
            <person name="Thomas B.C."/>
            <person name="Pan C."/>
            <person name="Northen T.R."/>
            <person name="Banfield J.F."/>
        </authorList>
    </citation>
    <scope>NUCLEOTIDE SEQUENCE [LARGE SCALE GENOMIC DNA]</scope>
    <source>
        <strain evidence="3">NP_8</strain>
    </source>
</reference>
<dbReference type="GO" id="GO:0004534">
    <property type="term" value="F:5'-3' RNA exonuclease activity"/>
    <property type="evidence" value="ECO:0007669"/>
    <property type="project" value="TreeGrafter"/>
</dbReference>
<dbReference type="SUPFAM" id="SSF89550">
    <property type="entry name" value="PHP domain-like"/>
    <property type="match status" value="1"/>
</dbReference>
<protein>
    <submittedName>
        <fullName evidence="3">PHP domain-containing protein</fullName>
    </submittedName>
</protein>
<dbReference type="InterPro" id="IPR003141">
    <property type="entry name" value="Pol/His_phosphatase_N"/>
</dbReference>
<dbReference type="Gene3D" id="3.20.20.140">
    <property type="entry name" value="Metal-dependent hydrolases"/>
    <property type="match status" value="1"/>
</dbReference>
<proteinExistence type="predicted"/>
<dbReference type="Pfam" id="PF02811">
    <property type="entry name" value="PHP"/>
    <property type="match status" value="1"/>
</dbReference>
<dbReference type="SMART" id="SM00481">
    <property type="entry name" value="POLIIIAc"/>
    <property type="match status" value="1"/>
</dbReference>
<dbReference type="InterPro" id="IPR052018">
    <property type="entry name" value="PHP_domain"/>
</dbReference>
<organism evidence="3 4">
    <name type="scientific">Candidatus Segetimicrobium genomatis</name>
    <dbReference type="NCBI Taxonomy" id="2569760"/>
    <lineage>
        <taxon>Bacteria</taxon>
        <taxon>Bacillati</taxon>
        <taxon>Candidatus Sysuimicrobiota</taxon>
        <taxon>Candidatus Sysuimicrobiia</taxon>
        <taxon>Candidatus Sysuimicrobiales</taxon>
        <taxon>Candidatus Segetimicrobiaceae</taxon>
        <taxon>Candidatus Segetimicrobium</taxon>
    </lineage>
</organism>
<dbReference type="PANTHER" id="PTHR42924">
    <property type="entry name" value="EXONUCLEASE"/>
    <property type="match status" value="1"/>
</dbReference>
<evidence type="ECO:0000256" key="1">
    <source>
        <dbReference type="SAM" id="MobiDB-lite"/>
    </source>
</evidence>
<feature type="domain" description="Polymerase/histidinol phosphatase N-terminal" evidence="2">
    <location>
        <begin position="3"/>
        <end position="68"/>
    </location>
</feature>